<keyword evidence="3" id="KW-0732">Signal</keyword>
<dbReference type="GO" id="GO:0005576">
    <property type="term" value="C:extracellular region"/>
    <property type="evidence" value="ECO:0007669"/>
    <property type="project" value="InterPro"/>
</dbReference>
<dbReference type="InterPro" id="IPR002156">
    <property type="entry name" value="RNaseH_domain"/>
</dbReference>
<proteinExistence type="predicted"/>
<feature type="domain" description="Expansin-like EG45" evidence="4">
    <location>
        <begin position="49"/>
        <end position="87"/>
    </location>
</feature>
<sequence>MAFKAMQIFPFLLYLLCICFHASYGDDNGGWQSAHATFYCGADASGTMGGACGYGNLYSQGYGTSTAALSTVLFNSGQSCGACYELRSMTILNGAFPAPLLSRPPTSAHLTLLFPMTMAAGAIPLESTSIWLSPLSCRLLSIGLELSPSSLEAEPYQEGFKIPHLETYDGSGDPDEHLHTYQAIMRIQNANDAMMCKVFPATLKSTARRWYHKLPRHSIDSYSQLAKLFSNKFASQREIKRTATELMQVNQKEGESLRDYMQRFNKATLDIDNVLDTICLSALLHGLKCGRFLNDLLENPPRTWNEVNDRSASFILSEDFQSSKRRADDKQSKSQEQPPRREEKKKQKVGEQWGKPADFPKYANYILLTLPRSQILAQIQHWVRRPPPPLHDSPRADKSKHCDYHRVYGHNTEDCQHLKDELEYLTRNGKLEAYLGGAQNVYQDSQYPSNQGRAYRGRSFNRRGQGQRAAAQNQKDKKEVGYAGIPPPSGTINMISRGVHSGGQSARARKAYARQVMTVKKNKPLKRPFEEAEWENMPITFRPTDYKRAEAEPDIMMPHANPFVATIHIGNHNVNKVFIDTGSSPDILYWGCFQKMKLNLSSMQKHEGPIYGFDNQPVSVEGVITLPIYVGLEPRFRMASVTFLVVKMESAFNAILGRATLCELKAVISQPHLCMKFPTPQGVGVLKRNQKMARACYQDTFKKVELAAALTCAEGRKPTQLAQQTMSISDIEHRPECVEQKAEPVEPVETVPLNPAVPERTVKIGTKLTEEEWAALLEFLRDNQDVFVWTTDEMSGIPAELTVHKLSTDPTKRPVVQKRRLFGPEKQAAIDEEIQKLQQVGFIRRVKYSEWVSNPVLVKKPNGKWRMCIDFTNLNDACSKDPHPLPNVEKLVERAAGHERMSFLDARSGYHQVQLLLDDQEKTAFYAGDAIYCYVMMPFGLKNAGATYHKLMQIIFKLQIGRNIEVYVDDMIVTSVRAEDHIDDLDETFQNLCRAQMKLNPLNCMFVVELGKFLGYVVSKKGIEVNPEKVQAIQQMEPPKIVKDVQCLTGRVAALHRFIARSAERCLPFFKALREPKNFQWTGECQQAFDELKQYLASAPLLSKPINEECLYLYLGVTEEAVSSMLLKEENKSQKPVCYVSKVLQGAEQNYPLAEKAAFALVYTARKLRAYFQSHQIVVYTDLPLRKILQKHELFGRLIGWSVELSEYDLKFRPRTTIKGQVVADFLVECTSVANEEKAPKHPVWVLYVDGAANTEGSCAGAVLLGPDGFKFEHALRFKFQTTNNAAEYEALIYGLKLVSELKVQSIQVFSDSKLVVGQVNGSCDIRDPQLSCYASVVNRLKSIFALFQIDKIPRADNHRADKLSKLASSQDINPQRSTIVEILDAPSYTNFTSAAKVIKRRAAHFTVLDNQLYKRAASMPLLRCLIPYEAEYAVREIHEEVCGTHIGGRTLARKLLRHGIRARSKVYANLVTIYELSVSIFVKIGQMLSSLTSPWPFAQWGVGLLGPFIKGKGGCIFLVVAVDYFTKWIEAKPLSTTMERKIEEFLFNSILCRFGIPKRIIVDNGPQFRAAALRSFCNDYGIELALTSVYTPQSNGQAESANKIILRGLKTRVLAAHTNWVDELNKVLWSCRTTPSSATGETPFSLAYGVEAVILVEVGLPSDRSDRHDDQNNEQLLRENLDLVEEIREMSRIRNMAHQNRVAKFYNKRVRARQFQVGDLVLRKAGLTNTHSYMGKLAPNWEGPYMVVQVKRPGSYVLADIQGRHLPYIWNVQNLRKFYS</sequence>
<evidence type="ECO:0000256" key="2">
    <source>
        <dbReference type="SAM" id="MobiDB-lite"/>
    </source>
</evidence>
<dbReference type="InterPro" id="IPR036397">
    <property type="entry name" value="RNaseH_sf"/>
</dbReference>
<dbReference type="InterPro" id="IPR007118">
    <property type="entry name" value="Expan_Lol_pI"/>
</dbReference>
<dbReference type="PANTHER" id="PTHR48475">
    <property type="entry name" value="RIBONUCLEASE H"/>
    <property type="match status" value="1"/>
</dbReference>
<feature type="region of interest" description="Disordered" evidence="2">
    <location>
        <begin position="461"/>
        <end position="489"/>
    </location>
</feature>
<feature type="domain" description="RNase H type-1" evidence="5">
    <location>
        <begin position="1241"/>
        <end position="1370"/>
    </location>
</feature>
<dbReference type="SUPFAM" id="SSF53098">
    <property type="entry name" value="Ribonuclease H-like"/>
    <property type="match status" value="2"/>
</dbReference>
<feature type="domain" description="Integrase catalytic" evidence="6">
    <location>
        <begin position="1491"/>
        <end position="1652"/>
    </location>
</feature>
<dbReference type="PANTHER" id="PTHR48475:SF2">
    <property type="entry name" value="RIBONUCLEASE H"/>
    <property type="match status" value="1"/>
</dbReference>
<organism evidence="7 8">
    <name type="scientific">Rubroshorea leprosula</name>
    <dbReference type="NCBI Taxonomy" id="152421"/>
    <lineage>
        <taxon>Eukaryota</taxon>
        <taxon>Viridiplantae</taxon>
        <taxon>Streptophyta</taxon>
        <taxon>Embryophyta</taxon>
        <taxon>Tracheophyta</taxon>
        <taxon>Spermatophyta</taxon>
        <taxon>Magnoliopsida</taxon>
        <taxon>eudicotyledons</taxon>
        <taxon>Gunneridae</taxon>
        <taxon>Pentapetalae</taxon>
        <taxon>rosids</taxon>
        <taxon>malvids</taxon>
        <taxon>Malvales</taxon>
        <taxon>Dipterocarpaceae</taxon>
        <taxon>Rubroshorea</taxon>
    </lineage>
</organism>
<dbReference type="SUPFAM" id="SSF50685">
    <property type="entry name" value="Barwin-like endoglucanases"/>
    <property type="match status" value="1"/>
</dbReference>
<dbReference type="Pfam" id="PF13456">
    <property type="entry name" value="RVT_3"/>
    <property type="match status" value="1"/>
</dbReference>
<dbReference type="PROSITE" id="PS50879">
    <property type="entry name" value="RNASE_H_1"/>
    <property type="match status" value="1"/>
</dbReference>
<keyword evidence="8" id="KW-1185">Reference proteome</keyword>
<dbReference type="Gene3D" id="3.10.10.10">
    <property type="entry name" value="HIV Type 1 Reverse Transcriptase, subunit A, domain 1"/>
    <property type="match status" value="1"/>
</dbReference>
<evidence type="ECO:0000259" key="5">
    <source>
        <dbReference type="PROSITE" id="PS50879"/>
    </source>
</evidence>
<dbReference type="InterPro" id="IPR012337">
    <property type="entry name" value="RNaseH-like_sf"/>
</dbReference>
<evidence type="ECO:0000256" key="1">
    <source>
        <dbReference type="ARBA" id="ARBA00023172"/>
    </source>
</evidence>
<dbReference type="PRINTS" id="PR01225">
    <property type="entry name" value="EXPANSNFAMLY"/>
</dbReference>
<dbReference type="CDD" id="cd00303">
    <property type="entry name" value="retropepsin_like"/>
    <property type="match status" value="1"/>
</dbReference>
<dbReference type="PROSITE" id="PS50842">
    <property type="entry name" value="EXPANSIN_EG45"/>
    <property type="match status" value="1"/>
</dbReference>
<dbReference type="Gene3D" id="2.40.70.10">
    <property type="entry name" value="Acid Proteases"/>
    <property type="match status" value="1"/>
</dbReference>
<comment type="caution">
    <text evidence="7">The sequence shown here is derived from an EMBL/GenBank/DDBJ whole genome shotgun (WGS) entry which is preliminary data.</text>
</comment>
<gene>
    <name evidence="7" type="ORF">SLEP1_g14750</name>
</gene>
<name>A0AAV5IUK3_9ROSI</name>
<dbReference type="InterPro" id="IPR043128">
    <property type="entry name" value="Rev_trsase/Diguanyl_cyclase"/>
</dbReference>
<feature type="compositionally biased region" description="Low complexity" evidence="2">
    <location>
        <begin position="462"/>
        <end position="473"/>
    </location>
</feature>
<dbReference type="SUPFAM" id="SSF56672">
    <property type="entry name" value="DNA/RNA polymerases"/>
    <property type="match status" value="1"/>
</dbReference>
<keyword evidence="1" id="KW-0233">DNA recombination</keyword>
<feature type="region of interest" description="Disordered" evidence="2">
    <location>
        <begin position="320"/>
        <end position="355"/>
    </location>
</feature>
<dbReference type="GO" id="GO:0006310">
    <property type="term" value="P:DNA recombination"/>
    <property type="evidence" value="ECO:0007669"/>
    <property type="project" value="UniProtKB-KW"/>
</dbReference>
<dbReference type="Gene3D" id="3.30.70.270">
    <property type="match status" value="2"/>
</dbReference>
<dbReference type="InterPro" id="IPR001584">
    <property type="entry name" value="Integrase_cat-core"/>
</dbReference>
<dbReference type="InterPro" id="IPR043502">
    <property type="entry name" value="DNA/RNA_pol_sf"/>
</dbReference>
<dbReference type="Proteomes" id="UP001054252">
    <property type="component" value="Unassembled WGS sequence"/>
</dbReference>
<dbReference type="Gene3D" id="3.30.420.10">
    <property type="entry name" value="Ribonuclease H-like superfamily/Ribonuclease H"/>
    <property type="match status" value="2"/>
</dbReference>
<dbReference type="InterPro" id="IPR036908">
    <property type="entry name" value="RlpA-like_sf"/>
</dbReference>
<protein>
    <submittedName>
        <fullName evidence="7">Uncharacterized protein</fullName>
    </submittedName>
</protein>
<dbReference type="Pfam" id="PF00078">
    <property type="entry name" value="RVT_1"/>
    <property type="match status" value="1"/>
</dbReference>
<evidence type="ECO:0000256" key="3">
    <source>
        <dbReference type="SAM" id="SignalP"/>
    </source>
</evidence>
<accession>A0AAV5IUK3</accession>
<dbReference type="InterPro" id="IPR007112">
    <property type="entry name" value="Expansin/allergen_DPBB_dom"/>
</dbReference>
<dbReference type="CDD" id="cd01647">
    <property type="entry name" value="RT_LTR"/>
    <property type="match status" value="1"/>
</dbReference>
<dbReference type="PROSITE" id="PS50994">
    <property type="entry name" value="INTEGRASE"/>
    <property type="match status" value="1"/>
</dbReference>
<dbReference type="Gene3D" id="2.40.40.10">
    <property type="entry name" value="RlpA-like domain"/>
    <property type="match status" value="1"/>
</dbReference>
<dbReference type="Pfam" id="PF17919">
    <property type="entry name" value="RT_RNaseH_2"/>
    <property type="match status" value="1"/>
</dbReference>
<dbReference type="InterPro" id="IPR021109">
    <property type="entry name" value="Peptidase_aspartic_dom_sf"/>
</dbReference>
<dbReference type="CDD" id="cd09279">
    <property type="entry name" value="RNase_HI_like"/>
    <property type="match status" value="1"/>
</dbReference>
<dbReference type="GO" id="GO:0003676">
    <property type="term" value="F:nucleic acid binding"/>
    <property type="evidence" value="ECO:0007669"/>
    <property type="project" value="InterPro"/>
</dbReference>
<dbReference type="InterPro" id="IPR041577">
    <property type="entry name" value="RT_RNaseH_2"/>
</dbReference>
<dbReference type="Pfam" id="PF00665">
    <property type="entry name" value="rve"/>
    <property type="match status" value="1"/>
</dbReference>
<evidence type="ECO:0000259" key="6">
    <source>
        <dbReference type="PROSITE" id="PS50994"/>
    </source>
</evidence>
<dbReference type="GO" id="GO:0004523">
    <property type="term" value="F:RNA-DNA hybrid ribonuclease activity"/>
    <property type="evidence" value="ECO:0007669"/>
    <property type="project" value="InterPro"/>
</dbReference>
<dbReference type="Pfam" id="PF03732">
    <property type="entry name" value="Retrotrans_gag"/>
    <property type="match status" value="1"/>
</dbReference>
<feature type="compositionally biased region" description="Basic and acidic residues" evidence="2">
    <location>
        <begin position="321"/>
        <end position="349"/>
    </location>
</feature>
<dbReference type="GO" id="GO:0015074">
    <property type="term" value="P:DNA integration"/>
    <property type="evidence" value="ECO:0007669"/>
    <property type="project" value="InterPro"/>
</dbReference>
<evidence type="ECO:0000313" key="7">
    <source>
        <dbReference type="EMBL" id="GKV02296.1"/>
    </source>
</evidence>
<reference evidence="7 8" key="1">
    <citation type="journal article" date="2021" name="Commun. Biol.">
        <title>The genome of Shorea leprosula (Dipterocarpaceae) highlights the ecological relevance of drought in aseasonal tropical rainforests.</title>
        <authorList>
            <person name="Ng K.K.S."/>
            <person name="Kobayashi M.J."/>
            <person name="Fawcett J.A."/>
            <person name="Hatakeyama M."/>
            <person name="Paape T."/>
            <person name="Ng C.H."/>
            <person name="Ang C.C."/>
            <person name="Tnah L.H."/>
            <person name="Lee C.T."/>
            <person name="Nishiyama T."/>
            <person name="Sese J."/>
            <person name="O'Brien M.J."/>
            <person name="Copetti D."/>
            <person name="Mohd Noor M.I."/>
            <person name="Ong R.C."/>
            <person name="Putra M."/>
            <person name="Sireger I.Z."/>
            <person name="Indrioko S."/>
            <person name="Kosugi Y."/>
            <person name="Izuno A."/>
            <person name="Isagi Y."/>
            <person name="Lee S.L."/>
            <person name="Shimizu K.K."/>
        </authorList>
    </citation>
    <scope>NUCLEOTIDE SEQUENCE [LARGE SCALE GENOMIC DNA]</scope>
    <source>
        <strain evidence="7">214</strain>
    </source>
</reference>
<feature type="chain" id="PRO_5043484295" evidence="3">
    <location>
        <begin position="26"/>
        <end position="1781"/>
    </location>
</feature>
<dbReference type="EMBL" id="BPVZ01000018">
    <property type="protein sequence ID" value="GKV02296.1"/>
    <property type="molecule type" value="Genomic_DNA"/>
</dbReference>
<feature type="signal peptide" evidence="3">
    <location>
        <begin position="1"/>
        <end position="25"/>
    </location>
</feature>
<evidence type="ECO:0000313" key="8">
    <source>
        <dbReference type="Proteomes" id="UP001054252"/>
    </source>
</evidence>
<dbReference type="InterPro" id="IPR000477">
    <property type="entry name" value="RT_dom"/>
</dbReference>
<evidence type="ECO:0000259" key="4">
    <source>
        <dbReference type="PROSITE" id="PS50842"/>
    </source>
</evidence>
<dbReference type="InterPro" id="IPR005162">
    <property type="entry name" value="Retrotrans_gag_dom"/>
</dbReference>